<organism evidence="17 18">
    <name type="scientific">Aquicella lusitana</name>
    <dbReference type="NCBI Taxonomy" id="254246"/>
    <lineage>
        <taxon>Bacteria</taxon>
        <taxon>Pseudomonadati</taxon>
        <taxon>Pseudomonadota</taxon>
        <taxon>Gammaproteobacteria</taxon>
        <taxon>Legionellales</taxon>
        <taxon>Coxiellaceae</taxon>
        <taxon>Aquicella</taxon>
    </lineage>
</organism>
<evidence type="ECO:0000256" key="8">
    <source>
        <dbReference type="ARBA" id="ARBA00023054"/>
    </source>
</evidence>
<dbReference type="InterPro" id="IPR037118">
    <property type="entry name" value="Val-tRNA_synth_C_sf"/>
</dbReference>
<dbReference type="InterPro" id="IPR002300">
    <property type="entry name" value="aa-tRNA-synth_Ia"/>
</dbReference>
<dbReference type="InterPro" id="IPR001412">
    <property type="entry name" value="aa-tRNA-synth_I_CS"/>
</dbReference>
<dbReference type="Pfam" id="PF10458">
    <property type="entry name" value="Val_tRNA-synt_C"/>
    <property type="match status" value="1"/>
</dbReference>
<feature type="binding site" evidence="13">
    <location>
        <position position="527"/>
    </location>
    <ligand>
        <name>ATP</name>
        <dbReference type="ChEBI" id="CHEBI:30616"/>
    </ligand>
</feature>
<dbReference type="InterPro" id="IPR014729">
    <property type="entry name" value="Rossmann-like_a/b/a_fold"/>
</dbReference>
<evidence type="ECO:0000259" key="16">
    <source>
        <dbReference type="Pfam" id="PF10458"/>
    </source>
</evidence>
<dbReference type="FunFam" id="1.10.287.380:FF:000001">
    <property type="entry name" value="Valine--tRNA ligase"/>
    <property type="match status" value="1"/>
</dbReference>
<dbReference type="Gene3D" id="1.10.287.380">
    <property type="entry name" value="Valyl-tRNA synthetase, C-terminal domain"/>
    <property type="match status" value="1"/>
</dbReference>
<proteinExistence type="inferred from homology"/>
<comment type="caution">
    <text evidence="17">The sequence shown here is derived from an EMBL/GenBank/DDBJ whole genome shotgun (WGS) entry which is preliminary data.</text>
</comment>
<evidence type="ECO:0000256" key="5">
    <source>
        <dbReference type="ARBA" id="ARBA00022741"/>
    </source>
</evidence>
<dbReference type="GO" id="GO:0002161">
    <property type="term" value="F:aminoacyl-tRNA deacylase activity"/>
    <property type="evidence" value="ECO:0007669"/>
    <property type="project" value="InterPro"/>
</dbReference>
<dbReference type="Pfam" id="PF08264">
    <property type="entry name" value="Anticodon_1"/>
    <property type="match status" value="1"/>
</dbReference>
<keyword evidence="9 13" id="KW-0030">Aminoacyl-tRNA synthetase</keyword>
<dbReference type="FunFam" id="1.10.730.10:FF:000007">
    <property type="entry name" value="Valine--tRNA ligase"/>
    <property type="match status" value="1"/>
</dbReference>
<reference evidence="17 18" key="1">
    <citation type="submission" date="2018-07" db="EMBL/GenBank/DDBJ databases">
        <title>Genomic Encyclopedia of Type Strains, Phase IV (KMG-IV): sequencing the most valuable type-strain genomes for metagenomic binning, comparative biology and taxonomic classification.</title>
        <authorList>
            <person name="Goeker M."/>
        </authorList>
    </citation>
    <scope>NUCLEOTIDE SEQUENCE [LARGE SCALE GENOMIC DNA]</scope>
    <source>
        <strain evidence="17 18">DSM 16500</strain>
    </source>
</reference>
<evidence type="ECO:0000256" key="11">
    <source>
        <dbReference type="ARBA" id="ARBA00055630"/>
    </source>
</evidence>
<dbReference type="GO" id="GO:0005524">
    <property type="term" value="F:ATP binding"/>
    <property type="evidence" value="ECO:0007669"/>
    <property type="project" value="UniProtKB-UniRule"/>
</dbReference>
<protein>
    <recommendedName>
        <fullName evidence="13">Valine--tRNA ligase</fullName>
        <ecNumber evidence="13">6.1.1.9</ecNumber>
    </recommendedName>
    <alternativeName>
        <fullName evidence="13">Valyl-tRNA synthetase</fullName>
        <shortName evidence="13">ValRS</shortName>
    </alternativeName>
</protein>
<dbReference type="InterPro" id="IPR019499">
    <property type="entry name" value="Val-tRNA_synth_tRNA-bd"/>
</dbReference>
<evidence type="ECO:0000256" key="12">
    <source>
        <dbReference type="ARBA" id="ARBA00060830"/>
    </source>
</evidence>
<dbReference type="AlphaFoldDB" id="A0A370GLA6"/>
<comment type="catalytic activity">
    <reaction evidence="10 13">
        <text>tRNA(Val) + L-valine + ATP = L-valyl-tRNA(Val) + AMP + diphosphate</text>
        <dbReference type="Rhea" id="RHEA:10704"/>
        <dbReference type="Rhea" id="RHEA-COMP:9672"/>
        <dbReference type="Rhea" id="RHEA-COMP:9708"/>
        <dbReference type="ChEBI" id="CHEBI:30616"/>
        <dbReference type="ChEBI" id="CHEBI:33019"/>
        <dbReference type="ChEBI" id="CHEBI:57762"/>
        <dbReference type="ChEBI" id="CHEBI:78442"/>
        <dbReference type="ChEBI" id="CHEBI:78537"/>
        <dbReference type="ChEBI" id="CHEBI:456215"/>
        <dbReference type="EC" id="6.1.1.9"/>
    </reaction>
</comment>
<dbReference type="GO" id="GO:0006438">
    <property type="term" value="P:valyl-tRNA aminoacylation"/>
    <property type="evidence" value="ECO:0007669"/>
    <property type="project" value="UniProtKB-UniRule"/>
</dbReference>
<comment type="subunit">
    <text evidence="2 13">Monomer.</text>
</comment>
<keyword evidence="8 13" id="KW-0175">Coiled coil</keyword>
<evidence type="ECO:0000313" key="18">
    <source>
        <dbReference type="Proteomes" id="UP000254720"/>
    </source>
</evidence>
<dbReference type="FunFam" id="3.40.50.620:FF:000073">
    <property type="entry name" value="Valine--tRNA ligase"/>
    <property type="match status" value="1"/>
</dbReference>
<dbReference type="SUPFAM" id="SSF50677">
    <property type="entry name" value="ValRS/IleRS/LeuRS editing domain"/>
    <property type="match status" value="1"/>
</dbReference>
<evidence type="ECO:0000256" key="13">
    <source>
        <dbReference type="HAMAP-Rule" id="MF_02004"/>
    </source>
</evidence>
<dbReference type="InterPro" id="IPR033705">
    <property type="entry name" value="Anticodon_Ia_Val"/>
</dbReference>
<dbReference type="EC" id="6.1.1.9" evidence="13"/>
<evidence type="ECO:0000256" key="6">
    <source>
        <dbReference type="ARBA" id="ARBA00022840"/>
    </source>
</evidence>
<feature type="domain" description="Methionyl/Valyl/Leucyl/Isoleucyl-tRNA synthetase anticodon-binding" evidence="15">
    <location>
        <begin position="645"/>
        <end position="797"/>
    </location>
</feature>
<dbReference type="GO" id="GO:0005829">
    <property type="term" value="C:cytosol"/>
    <property type="evidence" value="ECO:0007669"/>
    <property type="project" value="TreeGrafter"/>
</dbReference>
<dbReference type="InterPro" id="IPR009080">
    <property type="entry name" value="tRNAsynth_Ia_anticodon-bd"/>
</dbReference>
<feature type="coiled-coil region" evidence="13">
    <location>
        <begin position="855"/>
        <end position="882"/>
    </location>
</feature>
<evidence type="ECO:0000313" key="17">
    <source>
        <dbReference type="EMBL" id="RDI42673.1"/>
    </source>
</evidence>
<gene>
    <name evidence="13" type="primary">valS</name>
    <name evidence="17" type="ORF">C8D86_1132</name>
</gene>
<evidence type="ECO:0000256" key="4">
    <source>
        <dbReference type="ARBA" id="ARBA00022598"/>
    </source>
</evidence>
<dbReference type="PANTHER" id="PTHR11946">
    <property type="entry name" value="VALYL-TRNA SYNTHETASES"/>
    <property type="match status" value="1"/>
</dbReference>
<keyword evidence="3 13" id="KW-0963">Cytoplasm</keyword>
<comment type="subcellular location">
    <subcellularLocation>
        <location evidence="1 13">Cytoplasm</location>
    </subcellularLocation>
</comment>
<evidence type="ECO:0000256" key="1">
    <source>
        <dbReference type="ARBA" id="ARBA00004496"/>
    </source>
</evidence>
<dbReference type="InterPro" id="IPR002303">
    <property type="entry name" value="Valyl-tRNA_ligase"/>
</dbReference>
<evidence type="ECO:0000259" key="14">
    <source>
        <dbReference type="Pfam" id="PF00133"/>
    </source>
</evidence>
<dbReference type="CDD" id="cd00817">
    <property type="entry name" value="ValRS_core"/>
    <property type="match status" value="1"/>
</dbReference>
<dbReference type="HAMAP" id="MF_02004">
    <property type="entry name" value="Val_tRNA_synth_type1"/>
    <property type="match status" value="1"/>
</dbReference>
<feature type="domain" description="Aminoacyl-tRNA synthetase class Ia" evidence="14">
    <location>
        <begin position="16"/>
        <end position="601"/>
    </location>
</feature>
<dbReference type="NCBIfam" id="NF004349">
    <property type="entry name" value="PRK05729.1"/>
    <property type="match status" value="1"/>
</dbReference>
<comment type="function">
    <text evidence="11 13">Catalyzes the attachment of valine to tRNA(Val). As ValRS can inadvertently accommodate and process structurally similar amino acids such as threonine, to avoid such errors, it has a 'posttransfer' editing activity that hydrolyzes mischarged Thr-tRNA(Val) in a tRNA-dependent manner.</text>
</comment>
<evidence type="ECO:0000259" key="15">
    <source>
        <dbReference type="Pfam" id="PF08264"/>
    </source>
</evidence>
<keyword evidence="18" id="KW-1185">Reference proteome</keyword>
<comment type="domain">
    <text evidence="13">ValRS has two distinct active sites: one for aminoacylation and one for editing. The misactivated threonine is translocated from the active site to the editing site.</text>
</comment>
<comment type="similarity">
    <text evidence="12 13">Belongs to the class-I aminoacyl-tRNA synthetase family. ValS type 1 subfamily.</text>
</comment>
<dbReference type="PANTHER" id="PTHR11946:SF93">
    <property type="entry name" value="VALINE--TRNA LIGASE, CHLOROPLASTIC_MITOCHONDRIAL 2"/>
    <property type="match status" value="1"/>
</dbReference>
<evidence type="ECO:0000256" key="2">
    <source>
        <dbReference type="ARBA" id="ARBA00011245"/>
    </source>
</evidence>
<accession>A0A370GLA6</accession>
<dbReference type="Proteomes" id="UP000254720">
    <property type="component" value="Unassembled WGS sequence"/>
</dbReference>
<evidence type="ECO:0000256" key="9">
    <source>
        <dbReference type="ARBA" id="ARBA00023146"/>
    </source>
</evidence>
<dbReference type="PROSITE" id="PS00178">
    <property type="entry name" value="AA_TRNA_LIGASE_I"/>
    <property type="match status" value="1"/>
</dbReference>
<dbReference type="CDD" id="cd07962">
    <property type="entry name" value="Anticodon_Ia_Val"/>
    <property type="match status" value="1"/>
</dbReference>
<sequence>MTIDKTYHPQSIEQHWYQTWENSGYFAPSGHGEPYCIMLPPPNVTGSLHMGHGFGFTLIDVLIRYQRMCGKNTLWQTGTDHAGIATQMVVERKLNAQHKTRHDLGREAFVKKIWEWKEESGGQITRQLRRLGASMDWQRERFTMDPELSYAVREVFIRLYEEGLIYRGKRLVNWDPVLLTAISDLEVINEEEDGKLWHIRYPLANGKDHIIVATTRPETLLGDVAIAVHPDDERYKHLVGKQVQLPLTDRTIPVIADNYVDPLFGTGCVKITPAHDFNDYAVGARHGFEPINIFTPTAHLNENTPPAYQGMERFKAREQIVKDLEAHGLIEKVDKHKLKVPRGDRSHTVIEPYLTYQWYVQSKPLAEPAIRAVENGDIRFVPDNWNKTYFQWMHNIEDWCISRQLWWGHRIPVWYDESGKSYVGHDESDVRQRYQLAEDLPLKQDEDVLDTWFSSALWPFSSLGWPEQTADFKTFFPTNVLVTGFDIIFFWVARMIMMSLKFTGRVPFQQVYITGLIRDAEGHKMSKSKGNVLDPIDLIDGISLDELVQKRTYGLMQPVMAQKITKATQKEFPEGIPGYGTDALRFTFCSVASYTREIRFDINRLAGYRNFCNKLWNASRYVLMNTEGHDTGSDPTAAMAFSLPDRWILSRLQNTIEEAHAALQQYRFDLLAQALYDFTWNEFCDWYLELSKPILTSQESTTEQLRGTRHTLVNVLETLLRLLHPLMPFITEEIWQRIAPLTGKEGKTIMLQSYPQPDSRFINETAVRELEWIKQVVIAIRTIRSEMNISPGKQLSVLFRKGTESDKHNTEQHQHLLMTLAKLASINWLLADETPPQAATAFVSELEIFIPLAGFINKEEESARLNKEIGKLQKDLSLIENKLNNPQFVDKAPAEVVAKERARQEELTSTLFKLRKRLEQVMAF</sequence>
<evidence type="ECO:0000256" key="3">
    <source>
        <dbReference type="ARBA" id="ARBA00022490"/>
    </source>
</evidence>
<feature type="domain" description="Valyl-tRNA synthetase tRNA-binding arm" evidence="16">
    <location>
        <begin position="859"/>
        <end position="920"/>
    </location>
</feature>
<dbReference type="InterPro" id="IPR013155">
    <property type="entry name" value="M/V/L/I-tRNA-synth_anticd-bd"/>
</dbReference>
<keyword evidence="7 13" id="KW-0648">Protein biosynthesis</keyword>
<dbReference type="InterPro" id="IPR009008">
    <property type="entry name" value="Val/Leu/Ile-tRNA-synth_edit"/>
</dbReference>
<dbReference type="GO" id="GO:0004832">
    <property type="term" value="F:valine-tRNA ligase activity"/>
    <property type="evidence" value="ECO:0007669"/>
    <property type="project" value="UniProtKB-UniRule"/>
</dbReference>
<comment type="domain">
    <text evidence="13">The C-terminal coiled-coil domain is crucial for aminoacylation activity.</text>
</comment>
<feature type="short sequence motif" description="'HIGH' region" evidence="13">
    <location>
        <begin position="42"/>
        <end position="52"/>
    </location>
</feature>
<dbReference type="InterPro" id="IPR010978">
    <property type="entry name" value="tRNA-bd_arm"/>
</dbReference>
<dbReference type="SUPFAM" id="SSF47323">
    <property type="entry name" value="Anticodon-binding domain of a subclass of class I aminoacyl-tRNA synthetases"/>
    <property type="match status" value="1"/>
</dbReference>
<dbReference type="SUPFAM" id="SSF46589">
    <property type="entry name" value="tRNA-binding arm"/>
    <property type="match status" value="1"/>
</dbReference>
<dbReference type="Gene3D" id="1.10.730.10">
    <property type="entry name" value="Isoleucyl-tRNA Synthetase, Domain 1"/>
    <property type="match status" value="1"/>
</dbReference>
<dbReference type="NCBIfam" id="TIGR00422">
    <property type="entry name" value="valS"/>
    <property type="match status" value="1"/>
</dbReference>
<evidence type="ECO:0000256" key="7">
    <source>
        <dbReference type="ARBA" id="ARBA00022917"/>
    </source>
</evidence>
<dbReference type="FunFam" id="3.40.50.620:FF:000020">
    <property type="entry name" value="Valine--tRNA ligase, mitochondrial"/>
    <property type="match status" value="1"/>
</dbReference>
<feature type="short sequence motif" description="'KMSKS' region" evidence="13">
    <location>
        <begin position="524"/>
        <end position="528"/>
    </location>
</feature>
<keyword evidence="5 13" id="KW-0547">Nucleotide-binding</keyword>
<dbReference type="SUPFAM" id="SSF52374">
    <property type="entry name" value="Nucleotidylyl transferase"/>
    <property type="match status" value="1"/>
</dbReference>
<keyword evidence="4 13" id="KW-0436">Ligase</keyword>
<dbReference type="EMBL" id="QQAX01000013">
    <property type="protein sequence ID" value="RDI42673.1"/>
    <property type="molecule type" value="Genomic_DNA"/>
</dbReference>
<name>A0A370GLA6_9COXI</name>
<evidence type="ECO:0000256" key="10">
    <source>
        <dbReference type="ARBA" id="ARBA00047552"/>
    </source>
</evidence>
<keyword evidence="6 13" id="KW-0067">ATP-binding</keyword>
<dbReference type="FunFam" id="3.90.740.10:FF:000005">
    <property type="entry name" value="Valine--tRNA ligase, mitochondrial"/>
    <property type="match status" value="1"/>
</dbReference>
<dbReference type="Pfam" id="PF00133">
    <property type="entry name" value="tRNA-synt_1"/>
    <property type="match status" value="1"/>
</dbReference>
<dbReference type="Gene3D" id="3.40.50.620">
    <property type="entry name" value="HUPs"/>
    <property type="match status" value="2"/>
</dbReference>
<dbReference type="PRINTS" id="PR00986">
    <property type="entry name" value="TRNASYNTHVAL"/>
</dbReference>